<sequence>MADNPYAVVDNPDYINLHVSSNRGLKTFRMNIWSSIGELKQEYSKHINETTEKINFMYKIHTLRDEDTPELFDMKNNDRITAWFAHKTQMETEAENNSGRGMEDLRRDPSGIRTDESLSDVPSTSSNDN</sequence>
<reference evidence="3" key="1">
    <citation type="submission" date="2016-11" db="UniProtKB">
        <authorList>
            <consortium name="WormBaseParasite"/>
        </authorList>
    </citation>
    <scope>IDENTIFICATION</scope>
</reference>
<protein>
    <submittedName>
        <fullName evidence="3">Ubiquitin-like domain-containing protein</fullName>
    </submittedName>
</protein>
<feature type="region of interest" description="Disordered" evidence="1">
    <location>
        <begin position="89"/>
        <end position="129"/>
    </location>
</feature>
<dbReference type="WBParaSite" id="Csp11.Scaffold628.g7189.t1">
    <property type="protein sequence ID" value="Csp11.Scaffold628.g7189.t1"/>
    <property type="gene ID" value="Csp11.Scaffold628.g7189"/>
</dbReference>
<feature type="compositionally biased region" description="Polar residues" evidence="1">
    <location>
        <begin position="120"/>
        <end position="129"/>
    </location>
</feature>
<dbReference type="Proteomes" id="UP000095282">
    <property type="component" value="Unplaced"/>
</dbReference>
<dbReference type="Gene3D" id="3.10.20.90">
    <property type="entry name" value="Phosphatidylinositol 3-kinase Catalytic Subunit, Chain A, domain 1"/>
    <property type="match status" value="1"/>
</dbReference>
<proteinExistence type="predicted"/>
<evidence type="ECO:0000256" key="1">
    <source>
        <dbReference type="SAM" id="MobiDB-lite"/>
    </source>
</evidence>
<name>A0A1I7TLT8_9PELO</name>
<dbReference type="InterPro" id="IPR029071">
    <property type="entry name" value="Ubiquitin-like_domsf"/>
</dbReference>
<organism evidence="2 3">
    <name type="scientific">Caenorhabditis tropicalis</name>
    <dbReference type="NCBI Taxonomy" id="1561998"/>
    <lineage>
        <taxon>Eukaryota</taxon>
        <taxon>Metazoa</taxon>
        <taxon>Ecdysozoa</taxon>
        <taxon>Nematoda</taxon>
        <taxon>Chromadorea</taxon>
        <taxon>Rhabditida</taxon>
        <taxon>Rhabditina</taxon>
        <taxon>Rhabditomorpha</taxon>
        <taxon>Rhabditoidea</taxon>
        <taxon>Rhabditidae</taxon>
        <taxon>Peloderinae</taxon>
        <taxon>Caenorhabditis</taxon>
    </lineage>
</organism>
<evidence type="ECO:0000313" key="2">
    <source>
        <dbReference type="Proteomes" id="UP000095282"/>
    </source>
</evidence>
<dbReference type="AlphaFoldDB" id="A0A1I7TLT8"/>
<dbReference type="CDD" id="cd01763">
    <property type="entry name" value="Ubl_SUMO_like"/>
    <property type="match status" value="1"/>
</dbReference>
<dbReference type="SUPFAM" id="SSF54236">
    <property type="entry name" value="Ubiquitin-like"/>
    <property type="match status" value="1"/>
</dbReference>
<keyword evidence="2" id="KW-1185">Reference proteome</keyword>
<accession>A0A1I7TLT8</accession>
<feature type="compositionally biased region" description="Basic and acidic residues" evidence="1">
    <location>
        <begin position="101"/>
        <end position="116"/>
    </location>
</feature>
<evidence type="ECO:0000313" key="3">
    <source>
        <dbReference type="WBParaSite" id="Csp11.Scaffold628.g7189.t1"/>
    </source>
</evidence>